<keyword evidence="4" id="KW-1185">Reference proteome</keyword>
<dbReference type="GO" id="GO:0035251">
    <property type="term" value="F:UDP-glucosyltransferase activity"/>
    <property type="evidence" value="ECO:0007669"/>
    <property type="project" value="InterPro"/>
</dbReference>
<dbReference type="Pfam" id="PF00201">
    <property type="entry name" value="UDPGT"/>
    <property type="match status" value="1"/>
</dbReference>
<evidence type="ECO:0000256" key="2">
    <source>
        <dbReference type="ARBA" id="ARBA00022679"/>
    </source>
</evidence>
<evidence type="ECO:0000313" key="3">
    <source>
        <dbReference type="EMBL" id="KAK2984319.1"/>
    </source>
</evidence>
<dbReference type="InterPro" id="IPR002213">
    <property type="entry name" value="UDP_glucos_trans"/>
</dbReference>
<reference evidence="3" key="1">
    <citation type="submission" date="2022-12" db="EMBL/GenBank/DDBJ databases">
        <title>Draft genome assemblies for two species of Escallonia (Escalloniales).</title>
        <authorList>
            <person name="Chanderbali A."/>
            <person name="Dervinis C."/>
            <person name="Anghel I."/>
            <person name="Soltis D."/>
            <person name="Soltis P."/>
            <person name="Zapata F."/>
        </authorList>
    </citation>
    <scope>NUCLEOTIDE SEQUENCE</scope>
    <source>
        <strain evidence="3">UCBG92.1500</strain>
        <tissue evidence="3">Leaf</tissue>
    </source>
</reference>
<evidence type="ECO:0000256" key="1">
    <source>
        <dbReference type="ARBA" id="ARBA00009995"/>
    </source>
</evidence>
<dbReference type="Gene3D" id="3.40.50.2000">
    <property type="entry name" value="Glycogen Phosphorylase B"/>
    <property type="match status" value="2"/>
</dbReference>
<sequence>MPERQKRSHTVHRLCLRHTIDNELAEQRKRVFRLAINNQRHTLLKSTKLETKMDDKNLHVAMYPWFGMGHLTPYLCLANKLAAAGHKVSYFIPTKTIPRFEHFNLHPDLITFIPVTVPHVEGLPLGTETTANVPHPMHSHLMTAMDLTLPFIEATLRKIKPHFVLYDFPHWLPSVARPLGIKCIHYCVLRPAAVGYMSDYGRELVNDKWTEEEFLKPPSGFPCSSIRLYPFECRGMAAAFNSEYGKGMLLAQRLTIAFTASDAIAFNTCVEMEGPYCDFLEKAFGKPLILAGPVLPEPPTTALEEGWASWLEGFKPKTVIYCSLGSEIVLEKNQFQELVLGLELTGLPFLAALKPPVGAMTVEEALPQGFEERNKGKGLVHGRWSPQVQILGHPSVGCFATHSGAGSMTEGMVSECQLVLIPYVGDQGINARLMARDLKIGVEVERGEEDGTLTKEAVCKAIKAVMDDSKFAKEVRDNHSKLRAVLLREGLEDFYIDDFVKKLYGLLESGSEA</sequence>
<comment type="caution">
    <text evidence="3">The sequence shown here is derived from an EMBL/GenBank/DDBJ whole genome shotgun (WGS) entry which is preliminary data.</text>
</comment>
<dbReference type="SUPFAM" id="SSF53756">
    <property type="entry name" value="UDP-Glycosyltransferase/glycogen phosphorylase"/>
    <property type="match status" value="1"/>
</dbReference>
<dbReference type="AlphaFoldDB" id="A0AA88R7X2"/>
<dbReference type="CDD" id="cd03784">
    <property type="entry name" value="GT1_Gtf-like"/>
    <property type="match status" value="1"/>
</dbReference>
<dbReference type="PANTHER" id="PTHR48049:SF34">
    <property type="entry name" value="UDP-GLYCOSYLTRANSFERASE 79B30-LIKE"/>
    <property type="match status" value="1"/>
</dbReference>
<dbReference type="PANTHER" id="PTHR48049">
    <property type="entry name" value="GLYCOSYLTRANSFERASE"/>
    <property type="match status" value="1"/>
</dbReference>
<dbReference type="EMBL" id="JAVXUO010001247">
    <property type="protein sequence ID" value="KAK2984319.1"/>
    <property type="molecule type" value="Genomic_DNA"/>
</dbReference>
<dbReference type="InterPro" id="IPR050481">
    <property type="entry name" value="UDP-glycosyltransf_plant"/>
</dbReference>
<keyword evidence="2" id="KW-0808">Transferase</keyword>
<dbReference type="GO" id="GO:0009718">
    <property type="term" value="P:anthocyanin-containing compound biosynthetic process"/>
    <property type="evidence" value="ECO:0007669"/>
    <property type="project" value="UniProtKB-ARBA"/>
</dbReference>
<dbReference type="FunFam" id="3.40.50.2000:FF:000087">
    <property type="entry name" value="Glycosyltransferase"/>
    <property type="match status" value="1"/>
</dbReference>
<name>A0AA88R7X2_9ASTE</name>
<proteinExistence type="inferred from homology"/>
<comment type="similarity">
    <text evidence="1">Belongs to the UDP-glycosyltransferase family.</text>
</comment>
<gene>
    <name evidence="3" type="ORF">RJ640_000473</name>
</gene>
<evidence type="ECO:0000313" key="4">
    <source>
        <dbReference type="Proteomes" id="UP001187471"/>
    </source>
</evidence>
<protein>
    <recommendedName>
        <fullName evidence="5">Glycosyltransferase</fullName>
    </recommendedName>
</protein>
<dbReference type="FunFam" id="3.40.50.2000:FF:000037">
    <property type="entry name" value="Glycosyltransferase"/>
    <property type="match status" value="1"/>
</dbReference>
<dbReference type="Proteomes" id="UP001187471">
    <property type="component" value="Unassembled WGS sequence"/>
</dbReference>
<organism evidence="3 4">
    <name type="scientific">Escallonia rubra</name>
    <dbReference type="NCBI Taxonomy" id="112253"/>
    <lineage>
        <taxon>Eukaryota</taxon>
        <taxon>Viridiplantae</taxon>
        <taxon>Streptophyta</taxon>
        <taxon>Embryophyta</taxon>
        <taxon>Tracheophyta</taxon>
        <taxon>Spermatophyta</taxon>
        <taxon>Magnoliopsida</taxon>
        <taxon>eudicotyledons</taxon>
        <taxon>Gunneridae</taxon>
        <taxon>Pentapetalae</taxon>
        <taxon>asterids</taxon>
        <taxon>campanulids</taxon>
        <taxon>Escalloniales</taxon>
        <taxon>Escalloniaceae</taxon>
        <taxon>Escallonia</taxon>
    </lineage>
</organism>
<evidence type="ECO:0008006" key="5">
    <source>
        <dbReference type="Google" id="ProtNLM"/>
    </source>
</evidence>
<accession>A0AA88R7X2</accession>